<keyword evidence="2" id="KW-1185">Reference proteome</keyword>
<accession>A0ACC2W9V8</accession>
<dbReference type="EMBL" id="JASBWR010000021">
    <property type="protein sequence ID" value="KAJ9108238.1"/>
    <property type="molecule type" value="Genomic_DNA"/>
</dbReference>
<protein>
    <submittedName>
        <fullName evidence="1">Uncharacterized protein</fullName>
    </submittedName>
</protein>
<organism evidence="1 2">
    <name type="scientific">Naganishia cerealis</name>
    <dbReference type="NCBI Taxonomy" id="610337"/>
    <lineage>
        <taxon>Eukaryota</taxon>
        <taxon>Fungi</taxon>
        <taxon>Dikarya</taxon>
        <taxon>Basidiomycota</taxon>
        <taxon>Agaricomycotina</taxon>
        <taxon>Tremellomycetes</taxon>
        <taxon>Filobasidiales</taxon>
        <taxon>Filobasidiaceae</taxon>
        <taxon>Naganishia</taxon>
    </lineage>
</organism>
<gene>
    <name evidence="1" type="ORF">QFC19_002486</name>
</gene>
<name>A0ACC2W9V8_9TREE</name>
<evidence type="ECO:0000313" key="1">
    <source>
        <dbReference type="EMBL" id="KAJ9108238.1"/>
    </source>
</evidence>
<dbReference type="Proteomes" id="UP001241377">
    <property type="component" value="Unassembled WGS sequence"/>
</dbReference>
<reference evidence="1" key="1">
    <citation type="submission" date="2023-04" db="EMBL/GenBank/DDBJ databases">
        <title>Draft Genome sequencing of Naganishia species isolated from polar environments using Oxford Nanopore Technology.</title>
        <authorList>
            <person name="Leo P."/>
            <person name="Venkateswaran K."/>
        </authorList>
    </citation>
    <scope>NUCLEOTIDE SEQUENCE</scope>
    <source>
        <strain evidence="1">MNA-CCFEE 5261</strain>
    </source>
</reference>
<comment type="caution">
    <text evidence="1">The sequence shown here is derived from an EMBL/GenBank/DDBJ whole genome shotgun (WGS) entry which is preliminary data.</text>
</comment>
<sequence length="772" mass="79460">MSSAAAVDAVINPSSKSRVLTILSFPVIALALGVPWWIHTTSIERRSLAAIGTVQGIREGWKDDKVAVRVERGEEGDVAGWTRMMNDCVPAENRAWELHATGEDWERAGSERDIQAPRIKLVDNTTSSTSPYINNVPSSAPIGTLMFPINSSQLPTLGTLSRPTSEECKAAGSSRLYDVLETLLPLQPWTPPGHAIKYAENVTLSFVLLNEDSSAEHGREVFRGWDIEDALHTSIPPLAISTFRIPQFGSVFIPANPQRRDGDGYLSSDQLTQAFKVFRRDLLQLLGVPPLAGMLCEGNDLHHRADLDFGVTPWQFFSLLRTHVKATTISAVDTLTSISRLVSRIREMRVGKEVVGDVEACVDALTAAFIKRKTGVEGLENAELIDVWEKTKRASALADRAFFNPSMVGLLYFVSPNILAGAPSSNVSVTADNLVQCAESTISWTGGQAPYTLQISTGGFYVPTTALETHSSLSSETYSWKVTQKEGTGMFFLVTDAGGQVGYVQNIYVAASSDSSCLAAGSASSSSLSSSAPASTTASAAVAASTTANQVSATTSSRAAESSSAVAEQSPASSSQTSSSTPVAVVSSTSTSSSDTPSLPPFQSSSSVPASPTTTSVARIQSVATSTTTDAAGGVLTLTVTSSVDDSSPSPSTTLGNVLTLTASDGNSGVAVVTATATAASGGAANVTQGTGSAVVVTATGSGSGSASVAAAAASSGSAKSSSSRSSSSTRPSSASPAGSGTVQSGTSGAGMVGVNVFAVAVAGLIASACLF</sequence>
<evidence type="ECO:0000313" key="2">
    <source>
        <dbReference type="Proteomes" id="UP001241377"/>
    </source>
</evidence>
<proteinExistence type="predicted"/>